<evidence type="ECO:0000313" key="1">
    <source>
        <dbReference type="EMBL" id="CAZ95075.1"/>
    </source>
</evidence>
<name>G0L2M4_ZOBGA</name>
<gene>
    <name evidence="1" type="ordered locus">zobellia_1018</name>
</gene>
<reference evidence="2" key="1">
    <citation type="submission" date="2009-07" db="EMBL/GenBank/DDBJ databases">
        <title>Complete genome sequence of Zobellia galactanivorans Dsij.</title>
        <authorList>
            <consortium name="Genoscope - CEA"/>
        </authorList>
    </citation>
    <scope>NUCLEOTIDE SEQUENCE [LARGE SCALE GENOMIC DNA]</scope>
    <source>
        <strain evidence="2">DSM 12802 / CCUG 47099 / CIP 106680 / NCIMB 13871 / Dsij</strain>
    </source>
</reference>
<proteinExistence type="predicted"/>
<keyword evidence="2" id="KW-1185">Reference proteome</keyword>
<dbReference type="Proteomes" id="UP000008898">
    <property type="component" value="Chromosome"/>
</dbReference>
<dbReference type="HOGENOM" id="CLU_2468360_0_0_10"/>
<accession>G0L2M4</accession>
<reference evidence="1 2" key="2">
    <citation type="journal article" date="2012" name="Environ. Microbiol.">
        <title>Characterization of the first alginolytic operons in a marine bacterium: from their emergence in marine Flavobacteriia to their independent transfers to marine Proteobacteria and human gut Bacteroides.</title>
        <authorList>
            <person name="Thomas F."/>
            <person name="Barbeyron T."/>
            <person name="Tonon T."/>
            <person name="Genicot S."/>
            <person name="Czjzek M."/>
            <person name="Michel G."/>
        </authorList>
    </citation>
    <scope>NUCLEOTIDE SEQUENCE [LARGE SCALE GENOMIC DNA]</scope>
    <source>
        <strain evidence="2">DSM 12802 / CCUG 47099 / CIP 106680 / NCIMB 13871 / Dsij</strain>
    </source>
</reference>
<sequence>MFSIFNKDYLIKCVNKKYLHLMKKEELSNNEFLKPFKSGDELNGFLKELQKRGIAKMLEGESEISIPIRNWGIIRNQFLTIYEKRGRL</sequence>
<dbReference type="KEGG" id="zga:ZOBELLIA_1018"/>
<evidence type="ECO:0000313" key="2">
    <source>
        <dbReference type="Proteomes" id="UP000008898"/>
    </source>
</evidence>
<dbReference type="AlphaFoldDB" id="G0L2M4"/>
<organism evidence="1 2">
    <name type="scientific">Zobellia galactanivorans (strain DSM 12802 / CCUG 47099 / CIP 106680 / NCIMB 13871 / Dsij)</name>
    <dbReference type="NCBI Taxonomy" id="63186"/>
    <lineage>
        <taxon>Bacteria</taxon>
        <taxon>Pseudomonadati</taxon>
        <taxon>Bacteroidota</taxon>
        <taxon>Flavobacteriia</taxon>
        <taxon>Flavobacteriales</taxon>
        <taxon>Flavobacteriaceae</taxon>
        <taxon>Zobellia</taxon>
    </lineage>
</organism>
<protein>
    <submittedName>
        <fullName evidence="1">Uncharacterized protein</fullName>
    </submittedName>
</protein>
<dbReference type="EMBL" id="FP476056">
    <property type="protein sequence ID" value="CAZ95075.1"/>
    <property type="molecule type" value="Genomic_DNA"/>
</dbReference>